<keyword evidence="8" id="KW-1185">Reference proteome</keyword>
<dbReference type="InterPro" id="IPR001164">
    <property type="entry name" value="ArfGAP_dom"/>
</dbReference>
<reference evidence="7" key="2">
    <citation type="submission" date="2018-05" db="EMBL/GenBank/DDBJ databases">
        <title>OmerRS3 (Oryza meridionalis Reference Sequence Version 3).</title>
        <authorList>
            <person name="Zhang J."/>
            <person name="Kudrna D."/>
            <person name="Lee S."/>
            <person name="Talag J."/>
            <person name="Welchert J."/>
            <person name="Wing R.A."/>
        </authorList>
    </citation>
    <scope>NUCLEOTIDE SEQUENCE [LARGE SCALE GENOMIC DNA]</scope>
    <source>
        <strain evidence="7">cv. OR44</strain>
    </source>
</reference>
<dbReference type="EnsemblPlants" id="OMERI01G32140.3">
    <property type="protein sequence ID" value="OMERI01G32140.3"/>
    <property type="gene ID" value="OMERI01G32140"/>
</dbReference>
<dbReference type="Gramene" id="OMERI01G32140.3">
    <property type="protein sequence ID" value="OMERI01G32140.3"/>
    <property type="gene ID" value="OMERI01G32140"/>
</dbReference>
<accession>A0A0E0C9E9</accession>
<feature type="region of interest" description="Disordered" evidence="5">
    <location>
        <begin position="650"/>
        <end position="699"/>
    </location>
</feature>
<dbReference type="PROSITE" id="PS50115">
    <property type="entry name" value="ARFGAP"/>
    <property type="match status" value="1"/>
</dbReference>
<dbReference type="CDD" id="cd08838">
    <property type="entry name" value="ArfGap_AGFG"/>
    <property type="match status" value="1"/>
</dbReference>
<feature type="compositionally biased region" description="Polar residues" evidence="5">
    <location>
        <begin position="897"/>
        <end position="910"/>
    </location>
</feature>
<feature type="compositionally biased region" description="Basic and acidic residues" evidence="5">
    <location>
        <begin position="821"/>
        <end position="831"/>
    </location>
</feature>
<evidence type="ECO:0000259" key="6">
    <source>
        <dbReference type="PROSITE" id="PS50115"/>
    </source>
</evidence>
<feature type="compositionally biased region" description="Gly residues" evidence="5">
    <location>
        <begin position="787"/>
        <end position="798"/>
    </location>
</feature>
<evidence type="ECO:0000256" key="3">
    <source>
        <dbReference type="ARBA" id="ARBA00022833"/>
    </source>
</evidence>
<feature type="compositionally biased region" description="Low complexity" evidence="5">
    <location>
        <begin position="282"/>
        <end position="303"/>
    </location>
</feature>
<feature type="compositionally biased region" description="Low complexity" evidence="5">
    <location>
        <begin position="147"/>
        <end position="159"/>
    </location>
</feature>
<dbReference type="Proteomes" id="UP000008021">
    <property type="component" value="Chromosome 1"/>
</dbReference>
<dbReference type="GO" id="GO:0005096">
    <property type="term" value="F:GTPase activator activity"/>
    <property type="evidence" value="ECO:0007669"/>
    <property type="project" value="InterPro"/>
</dbReference>
<organism evidence="7">
    <name type="scientific">Oryza meridionalis</name>
    <dbReference type="NCBI Taxonomy" id="40149"/>
    <lineage>
        <taxon>Eukaryota</taxon>
        <taxon>Viridiplantae</taxon>
        <taxon>Streptophyta</taxon>
        <taxon>Embryophyta</taxon>
        <taxon>Tracheophyta</taxon>
        <taxon>Spermatophyta</taxon>
        <taxon>Magnoliopsida</taxon>
        <taxon>Liliopsida</taxon>
        <taxon>Poales</taxon>
        <taxon>Poaceae</taxon>
        <taxon>BOP clade</taxon>
        <taxon>Oryzoideae</taxon>
        <taxon>Oryzeae</taxon>
        <taxon>Oryzinae</taxon>
        <taxon>Oryza</taxon>
    </lineage>
</organism>
<sequence length="1110" mass="121424">MGSRREEERNEKIIRGLMKLPPNRKCINCNSVGPQYVCTNFWTFICLSCSGIHREFTHRVKSVSMAKFTTQEVRSLEQGGNQRARDIYLKDWDWQRMRLPDNSNPDRIREFIRAVYVDKKYAGGKSTDKPVNDSESVKSSENDTRRPSSYHSYSQSPPYDFQYEDRRYGKQVDTLARRPSDRALFDGKLGSFLYSPGRLRDQMHEDRFANESTGSRFSDFSASSTGDIRNDVLSPSSQDTGYSSPSVHHSRNVSSENPPSHRPPNATSQIDFNGVRRSQRTGSSGSFGSFDGSSASNKSVDSSALPDAPTEKPVNSAVNRQSVASPMAHSAQLYASQSNINSSVSQTAPPRESVQHGRVHMVSVAKLPVSTQPTTSTNQGLFVQSMQHPVNSAAPIDLFAGFNQQTPSVSHRAVDLGSHSVPKETLHDVVVQKAVASSPPVQAEAPSTSHPVHQDLVSLSPLQEPSISSTPPSIDLFAGFDQQLPPTTSVQQNQPAEPSISSTPQSIDLFAGFDQQLPPTTSVQQSQQAAPLIADEGWAFFLDAPQHVSPTSISNVQAQVPTAIAAFSPSESLAKGINQSMLPTAPPNALMPQSCPLMMDQWSLNAEEVKTPVSKETSQPWNAFGASTGNTPNDSFTFNTISQVAPNHFNVPSVPHAEARGPQDLPSSEPERLTPGDITPGFNVSPGDMAGPSFHGPLRQQLDIVPSQPAKSTNPFDMAFESDVEASNMFMDLTLLQETLPNPHVNTDYSNLTESWIPHNSNMPYISSGPQGGLSYMATQVQDSLMLGGGGGGRGTGAGAPRPMLNGGGNDRNSSAGKGGEVNHTKIKPDGIPHFTSENGEGKNTTDQKARFNSGRDCRDSRQFGPSGGRGRGRGRGRSFNQGRGGGNNNRRDAKSNFRSSDSPSPASGQRRNDSPASGGHRKRPRIIYDANEVKQWLEARKKNYPTSVNINKKLSESRPDGEKKDEEAQMRRQELKEVLAKQKELGFELPELPPGYLSEHEDQGNGRRSNWKTQRRDCRSGNRADNKRSSSDVKRDRHRLLHTFKFMVLNNFFSDYPDKPLEFPSVKAETQSKGISNASPSVAVAFCPDRPRWRFHAIDASGASNLKPA</sequence>
<keyword evidence="2 4" id="KW-0863">Zinc-finger</keyword>
<dbReference type="Pfam" id="PF01412">
    <property type="entry name" value="ArfGap"/>
    <property type="match status" value="1"/>
</dbReference>
<proteinExistence type="predicted"/>
<dbReference type="PRINTS" id="PR00405">
    <property type="entry name" value="REVINTRACTNG"/>
</dbReference>
<feature type="domain" description="Arf-GAP" evidence="6">
    <location>
        <begin position="11"/>
        <end position="129"/>
    </location>
</feature>
<dbReference type="PANTHER" id="PTHR46085:SF17">
    <property type="entry name" value="OS01G0813900 PROTEIN"/>
    <property type="match status" value="1"/>
</dbReference>
<keyword evidence="3" id="KW-0862">Zinc</keyword>
<dbReference type="InterPro" id="IPR037278">
    <property type="entry name" value="ARFGAP/RecO"/>
</dbReference>
<feature type="compositionally biased region" description="Basic and acidic residues" evidence="5">
    <location>
        <begin position="1015"/>
        <end position="1036"/>
    </location>
</feature>
<evidence type="ECO:0000313" key="7">
    <source>
        <dbReference type="EnsemblPlants" id="OMERI01G32140.3"/>
    </source>
</evidence>
<evidence type="ECO:0000256" key="5">
    <source>
        <dbReference type="SAM" id="MobiDB-lite"/>
    </source>
</evidence>
<evidence type="ECO:0000256" key="2">
    <source>
        <dbReference type="ARBA" id="ARBA00022771"/>
    </source>
</evidence>
<dbReference type="STRING" id="40149.A0A0E0C9E9"/>
<feature type="compositionally biased region" description="Basic and acidic residues" evidence="5">
    <location>
        <begin position="954"/>
        <end position="973"/>
    </location>
</feature>
<dbReference type="PANTHER" id="PTHR46085">
    <property type="entry name" value="ARFGAP/RECO-RELATED"/>
    <property type="match status" value="1"/>
</dbReference>
<dbReference type="AlphaFoldDB" id="A0A0E0C9E9"/>
<evidence type="ECO:0000256" key="1">
    <source>
        <dbReference type="ARBA" id="ARBA00022723"/>
    </source>
</evidence>
<keyword evidence="1" id="KW-0479">Metal-binding</keyword>
<feature type="compositionally biased region" description="Polar residues" evidence="5">
    <location>
        <begin position="210"/>
        <end position="258"/>
    </location>
</feature>
<feature type="region of interest" description="Disordered" evidence="5">
    <location>
        <begin position="949"/>
        <end position="973"/>
    </location>
</feature>
<feature type="region of interest" description="Disordered" evidence="5">
    <location>
        <begin position="990"/>
        <end position="1036"/>
    </location>
</feature>
<dbReference type="InterPro" id="IPR038508">
    <property type="entry name" value="ArfGAP_dom_sf"/>
</dbReference>
<evidence type="ECO:0000256" key="4">
    <source>
        <dbReference type="PROSITE-ProRule" id="PRU00288"/>
    </source>
</evidence>
<feature type="region of interest" description="Disordered" evidence="5">
    <location>
        <begin position="787"/>
        <end position="928"/>
    </location>
</feature>
<dbReference type="InterPro" id="IPR044820">
    <property type="entry name" value="AGD14-like"/>
</dbReference>
<dbReference type="FunFam" id="1.10.220.150:FF:000005">
    <property type="entry name" value="Arf-GAP domain and FG repeat-containing protein 1"/>
    <property type="match status" value="1"/>
</dbReference>
<evidence type="ECO:0000313" key="8">
    <source>
        <dbReference type="Proteomes" id="UP000008021"/>
    </source>
</evidence>
<feature type="compositionally biased region" description="Basic and acidic residues" evidence="5">
    <location>
        <begin position="840"/>
        <end position="862"/>
    </location>
</feature>
<dbReference type="Pfam" id="PF10453">
    <property type="entry name" value="NUFIP1"/>
    <property type="match status" value="1"/>
</dbReference>
<reference evidence="7" key="1">
    <citation type="submission" date="2015-04" db="UniProtKB">
        <authorList>
            <consortium name="EnsemblPlants"/>
        </authorList>
    </citation>
    <scope>IDENTIFICATION</scope>
</reference>
<feature type="region of interest" description="Disordered" evidence="5">
    <location>
        <begin position="209"/>
        <end position="329"/>
    </location>
</feature>
<dbReference type="GO" id="GO:0008270">
    <property type="term" value="F:zinc ion binding"/>
    <property type="evidence" value="ECO:0007669"/>
    <property type="project" value="UniProtKB-KW"/>
</dbReference>
<dbReference type="Gene3D" id="1.10.220.150">
    <property type="entry name" value="Arf GTPase activating protein"/>
    <property type="match status" value="1"/>
</dbReference>
<name>A0A0E0C9E9_9ORYZ</name>
<dbReference type="SUPFAM" id="SSF57863">
    <property type="entry name" value="ArfGap/RecO-like zinc finger"/>
    <property type="match status" value="1"/>
</dbReference>
<dbReference type="InterPro" id="IPR019496">
    <property type="entry name" value="NUFIP1_cons_dom"/>
</dbReference>
<feature type="region of interest" description="Disordered" evidence="5">
    <location>
        <begin position="124"/>
        <end position="165"/>
    </location>
</feature>
<feature type="compositionally biased region" description="Basic and acidic residues" evidence="5">
    <location>
        <begin position="124"/>
        <end position="146"/>
    </location>
</feature>
<dbReference type="SMART" id="SM00105">
    <property type="entry name" value="ArfGap"/>
    <property type="match status" value="1"/>
</dbReference>
<protein>
    <recommendedName>
        <fullName evidence="6">Arf-GAP domain-containing protein</fullName>
    </recommendedName>
</protein>